<comment type="caution">
    <text evidence="5">The sequence shown here is derived from an EMBL/GenBank/DDBJ whole genome shotgun (WGS) entry which is preliminary data.</text>
</comment>
<dbReference type="EMBL" id="ADLN01000115">
    <property type="protein sequence ID" value="EHI57887.1"/>
    <property type="molecule type" value="Genomic_DNA"/>
</dbReference>
<keyword evidence="1" id="KW-0732">Signal</keyword>
<dbReference type="PANTHER" id="PTHR21666:SF270">
    <property type="entry name" value="MUREIN HYDROLASE ACTIVATOR ENVC"/>
    <property type="match status" value="1"/>
</dbReference>
<evidence type="ECO:0000313" key="5">
    <source>
        <dbReference type="EMBL" id="EHI57887.1"/>
    </source>
</evidence>
<protein>
    <submittedName>
        <fullName evidence="5">Uncharacterized protein</fullName>
    </submittedName>
</protein>
<dbReference type="Pfam" id="PF01551">
    <property type="entry name" value="Peptidase_M23"/>
    <property type="match status" value="1"/>
</dbReference>
<evidence type="ECO:0000259" key="4">
    <source>
        <dbReference type="Pfam" id="PF24568"/>
    </source>
</evidence>
<dbReference type="InterPro" id="IPR016047">
    <property type="entry name" value="M23ase_b-sheet_dom"/>
</dbReference>
<feature type="coiled-coil region" evidence="2">
    <location>
        <begin position="163"/>
        <end position="211"/>
    </location>
</feature>
<dbReference type="InterPro" id="IPR011055">
    <property type="entry name" value="Dup_hybrid_motif"/>
</dbReference>
<dbReference type="InterPro" id="IPR057309">
    <property type="entry name" value="PcsB_CC"/>
</dbReference>
<dbReference type="RefSeq" id="WP_006782120.1">
    <property type="nucleotide sequence ID" value="NZ_JH379028.1"/>
</dbReference>
<dbReference type="GO" id="GO:0004222">
    <property type="term" value="F:metalloendopeptidase activity"/>
    <property type="evidence" value="ECO:0007669"/>
    <property type="project" value="TreeGrafter"/>
</dbReference>
<dbReference type="PANTHER" id="PTHR21666">
    <property type="entry name" value="PEPTIDASE-RELATED"/>
    <property type="match status" value="1"/>
</dbReference>
<gene>
    <name evidence="5" type="ORF">HMPREF9473_04129</name>
</gene>
<dbReference type="HOGENOM" id="CLU_029425_4_3_9"/>
<name>G5IKV1_9FIRM</name>
<dbReference type="AlphaFoldDB" id="G5IKV1"/>
<organism evidence="5 6">
    <name type="scientific">Hungatella hathewayi WAL-18680</name>
    <dbReference type="NCBI Taxonomy" id="742737"/>
    <lineage>
        <taxon>Bacteria</taxon>
        <taxon>Bacillati</taxon>
        <taxon>Bacillota</taxon>
        <taxon>Clostridia</taxon>
        <taxon>Lachnospirales</taxon>
        <taxon>Lachnospiraceae</taxon>
        <taxon>Hungatella</taxon>
    </lineage>
</organism>
<evidence type="ECO:0000256" key="1">
    <source>
        <dbReference type="ARBA" id="ARBA00022729"/>
    </source>
</evidence>
<accession>G5IKV1</accession>
<evidence type="ECO:0000256" key="2">
    <source>
        <dbReference type="SAM" id="Coils"/>
    </source>
</evidence>
<keyword evidence="6" id="KW-1185">Reference proteome</keyword>
<evidence type="ECO:0000259" key="3">
    <source>
        <dbReference type="Pfam" id="PF01551"/>
    </source>
</evidence>
<sequence length="353" mass="39203">METTLKNLEGLKADMEAYVRELDASLESVSQEVTNLEWQIHDKEMDIERAGQELLGAKLVEQQQYQAMKLRIQYMYEMGETNFIDMLLQSKDMGQFLNRAEYIARITEYDKKKLDEYRAVKKDIAGREAVLEEEHAELMELKDATEIKRASVEELLKAKRSELEAFDVQISSAEGKISKYEQDIKDQEDRIKKIEAEIKRKEEAAKKEAEAIGKKYNTTSIGNIKFIWPCPSSSRITSEFGARESPTEGASTGHKGMDIGAASGSSIRAAAAGEVTISTYSYSAGNYIMINHGGGVSTVYMHCSQLLVSEGETVTQGQEIAKVGSTGVSTGPHLHFGIRVNGDYVNPAGFVSP</sequence>
<feature type="domain" description="M23ase beta-sheet core" evidence="3">
    <location>
        <begin position="253"/>
        <end position="347"/>
    </location>
</feature>
<dbReference type="InterPro" id="IPR050570">
    <property type="entry name" value="Cell_wall_metabolism_enzyme"/>
</dbReference>
<feature type="coiled-coil region" evidence="2">
    <location>
        <begin position="1"/>
        <end position="39"/>
    </location>
</feature>
<dbReference type="CDD" id="cd12797">
    <property type="entry name" value="M23_peptidase"/>
    <property type="match status" value="1"/>
</dbReference>
<evidence type="ECO:0000313" key="6">
    <source>
        <dbReference type="Proteomes" id="UP000005384"/>
    </source>
</evidence>
<dbReference type="Gene3D" id="2.70.70.10">
    <property type="entry name" value="Glucose Permease (Domain IIA)"/>
    <property type="match status" value="1"/>
</dbReference>
<dbReference type="Pfam" id="PF24568">
    <property type="entry name" value="CC_PcsB"/>
    <property type="match status" value="1"/>
</dbReference>
<reference evidence="5 6" key="1">
    <citation type="submission" date="2011-08" db="EMBL/GenBank/DDBJ databases">
        <title>The Genome Sequence of Clostridium hathewayi WAL-18680.</title>
        <authorList>
            <consortium name="The Broad Institute Genome Sequencing Platform"/>
            <person name="Earl A."/>
            <person name="Ward D."/>
            <person name="Feldgarden M."/>
            <person name="Gevers D."/>
            <person name="Finegold S.M."/>
            <person name="Summanen P.H."/>
            <person name="Molitoris D.R."/>
            <person name="Song M."/>
            <person name="Daigneault M."/>
            <person name="Allen-Vercoe E."/>
            <person name="Young S.K."/>
            <person name="Zeng Q."/>
            <person name="Gargeya S."/>
            <person name="Fitzgerald M."/>
            <person name="Haas B."/>
            <person name="Abouelleil A."/>
            <person name="Alvarado L."/>
            <person name="Arachchi H.M."/>
            <person name="Berlin A."/>
            <person name="Brown A."/>
            <person name="Chapman S.B."/>
            <person name="Chen Z."/>
            <person name="Dunbar C."/>
            <person name="Freedman E."/>
            <person name="Gearin G."/>
            <person name="Gellesch M."/>
            <person name="Goldberg J."/>
            <person name="Griggs A."/>
            <person name="Gujja S."/>
            <person name="Heiman D."/>
            <person name="Howarth C."/>
            <person name="Larson L."/>
            <person name="Lui A."/>
            <person name="MacDonald P.J.P."/>
            <person name="Montmayeur A."/>
            <person name="Murphy C."/>
            <person name="Neiman D."/>
            <person name="Pearson M."/>
            <person name="Priest M."/>
            <person name="Roberts A."/>
            <person name="Saif S."/>
            <person name="Shea T."/>
            <person name="Shenoy N."/>
            <person name="Sisk P."/>
            <person name="Stolte C."/>
            <person name="Sykes S."/>
            <person name="Wortman J."/>
            <person name="Nusbaum C."/>
            <person name="Birren B."/>
        </authorList>
    </citation>
    <scope>NUCLEOTIDE SEQUENCE [LARGE SCALE GENOMIC DNA]</scope>
    <source>
        <strain evidence="5 6">WAL-18680</strain>
    </source>
</reference>
<feature type="domain" description="Peptidoglycan hydrolase PcsB coiled-coil" evidence="4">
    <location>
        <begin position="64"/>
        <end position="124"/>
    </location>
</feature>
<dbReference type="PATRIC" id="fig|742737.3.peg.4115"/>
<dbReference type="Proteomes" id="UP000005384">
    <property type="component" value="Unassembled WGS sequence"/>
</dbReference>
<keyword evidence="2" id="KW-0175">Coiled coil</keyword>
<proteinExistence type="predicted"/>
<dbReference type="Gene3D" id="6.10.250.3150">
    <property type="match status" value="1"/>
</dbReference>
<dbReference type="SUPFAM" id="SSF51261">
    <property type="entry name" value="Duplicated hybrid motif"/>
    <property type="match status" value="1"/>
</dbReference>